<proteinExistence type="predicted"/>
<evidence type="ECO:0000259" key="1">
    <source>
        <dbReference type="Pfam" id="PF03732"/>
    </source>
</evidence>
<sequence length="231" mass="26867">MVLLWIGPTADCKKLKESRLKVYASQTTSYPASTTTFELQREGSSWIAQILRQNARTSHKARTEMPYEKFRKMGPPEFIGTTDPFLAEGWVRTLETIFRYMRLEDAARVSCAIFQLKDDAALWWEGAEKTVDVDSMTWEEFKKIFYDKYFTPDVQARLKREFRNLHQGDISVAEYVKKFDRGCHLSPLIVDYPAEKLQHFLDGLSPAIRRDVLMSDPVDYATALKRAFRSE</sequence>
<organism evidence="2 3">
    <name type="scientific">Dorcoceras hygrometricum</name>
    <dbReference type="NCBI Taxonomy" id="472368"/>
    <lineage>
        <taxon>Eukaryota</taxon>
        <taxon>Viridiplantae</taxon>
        <taxon>Streptophyta</taxon>
        <taxon>Embryophyta</taxon>
        <taxon>Tracheophyta</taxon>
        <taxon>Spermatophyta</taxon>
        <taxon>Magnoliopsida</taxon>
        <taxon>eudicotyledons</taxon>
        <taxon>Gunneridae</taxon>
        <taxon>Pentapetalae</taxon>
        <taxon>asterids</taxon>
        <taxon>lamiids</taxon>
        <taxon>Lamiales</taxon>
        <taxon>Gesneriaceae</taxon>
        <taxon>Didymocarpoideae</taxon>
        <taxon>Trichosporeae</taxon>
        <taxon>Loxocarpinae</taxon>
        <taxon>Dorcoceras</taxon>
    </lineage>
</organism>
<dbReference type="PANTHER" id="PTHR33223:SF11">
    <property type="entry name" value="ELEMENT PROTEIN, PUTATIVE-RELATED"/>
    <property type="match status" value="1"/>
</dbReference>
<dbReference type="EMBL" id="KV007458">
    <property type="protein sequence ID" value="KZV31624.1"/>
    <property type="molecule type" value="Genomic_DNA"/>
</dbReference>
<protein>
    <recommendedName>
        <fullName evidence="1">Retrotransposon gag domain-containing protein</fullName>
    </recommendedName>
</protein>
<reference evidence="2 3" key="1">
    <citation type="journal article" date="2015" name="Proc. Natl. Acad. Sci. U.S.A.">
        <title>The resurrection genome of Boea hygrometrica: A blueprint for survival of dehydration.</title>
        <authorList>
            <person name="Xiao L."/>
            <person name="Yang G."/>
            <person name="Zhang L."/>
            <person name="Yang X."/>
            <person name="Zhao S."/>
            <person name="Ji Z."/>
            <person name="Zhou Q."/>
            <person name="Hu M."/>
            <person name="Wang Y."/>
            <person name="Chen M."/>
            <person name="Xu Y."/>
            <person name="Jin H."/>
            <person name="Xiao X."/>
            <person name="Hu G."/>
            <person name="Bao F."/>
            <person name="Hu Y."/>
            <person name="Wan P."/>
            <person name="Li L."/>
            <person name="Deng X."/>
            <person name="Kuang T."/>
            <person name="Xiang C."/>
            <person name="Zhu J.K."/>
            <person name="Oliver M.J."/>
            <person name="He Y."/>
        </authorList>
    </citation>
    <scope>NUCLEOTIDE SEQUENCE [LARGE SCALE GENOMIC DNA]</scope>
    <source>
        <strain evidence="3">cv. XS01</strain>
    </source>
</reference>
<dbReference type="Proteomes" id="UP000250235">
    <property type="component" value="Unassembled WGS sequence"/>
</dbReference>
<name>A0A2Z7BAN4_9LAMI</name>
<dbReference type="Pfam" id="PF03732">
    <property type="entry name" value="Retrotrans_gag"/>
    <property type="match status" value="1"/>
</dbReference>
<accession>A0A2Z7BAN4</accession>
<evidence type="ECO:0000313" key="2">
    <source>
        <dbReference type="EMBL" id="KZV31624.1"/>
    </source>
</evidence>
<dbReference type="AlphaFoldDB" id="A0A2Z7BAN4"/>
<dbReference type="PANTHER" id="PTHR33223">
    <property type="entry name" value="CCHC-TYPE DOMAIN-CONTAINING PROTEIN"/>
    <property type="match status" value="1"/>
</dbReference>
<evidence type="ECO:0000313" key="3">
    <source>
        <dbReference type="Proteomes" id="UP000250235"/>
    </source>
</evidence>
<gene>
    <name evidence="2" type="ORF">F511_00428</name>
</gene>
<dbReference type="InterPro" id="IPR005162">
    <property type="entry name" value="Retrotrans_gag_dom"/>
</dbReference>
<keyword evidence="3" id="KW-1185">Reference proteome</keyword>
<feature type="domain" description="Retrotransposon gag" evidence="1">
    <location>
        <begin position="112"/>
        <end position="205"/>
    </location>
</feature>
<dbReference type="OrthoDB" id="913731at2759"/>